<accession>A0ABD0YAH4</accession>
<evidence type="ECO:0000313" key="3">
    <source>
        <dbReference type="Proteomes" id="UP001558652"/>
    </source>
</evidence>
<comment type="caution">
    <text evidence="2">The sequence shown here is derived from an EMBL/GenBank/DDBJ whole genome shotgun (WGS) entry which is preliminary data.</text>
</comment>
<dbReference type="CDD" id="cd01647">
    <property type="entry name" value="RT_LTR"/>
    <property type="match status" value="1"/>
</dbReference>
<proteinExistence type="predicted"/>
<dbReference type="Proteomes" id="UP001558652">
    <property type="component" value="Unassembled WGS sequence"/>
</dbReference>
<dbReference type="Gene3D" id="3.30.70.270">
    <property type="match status" value="1"/>
</dbReference>
<reference evidence="2 3" key="1">
    <citation type="submission" date="2024-07" db="EMBL/GenBank/DDBJ databases">
        <title>Chromosome-level genome assembly of the water stick insect Ranatra chinensis (Heteroptera: Nepidae).</title>
        <authorList>
            <person name="Liu X."/>
        </authorList>
    </citation>
    <scope>NUCLEOTIDE SEQUENCE [LARGE SCALE GENOMIC DNA]</scope>
    <source>
        <strain evidence="2">Cailab_2021Rc</strain>
        <tissue evidence="2">Muscle</tissue>
    </source>
</reference>
<keyword evidence="3" id="KW-1185">Reference proteome</keyword>
<dbReference type="InterPro" id="IPR043128">
    <property type="entry name" value="Rev_trsase/Diguanyl_cyclase"/>
</dbReference>
<dbReference type="InterPro" id="IPR043502">
    <property type="entry name" value="DNA/RNA_pol_sf"/>
</dbReference>
<evidence type="ECO:0000313" key="2">
    <source>
        <dbReference type="EMBL" id="KAL1124340.1"/>
    </source>
</evidence>
<dbReference type="PANTHER" id="PTHR33064">
    <property type="entry name" value="POL PROTEIN"/>
    <property type="match status" value="1"/>
</dbReference>
<dbReference type="SUPFAM" id="SSF56672">
    <property type="entry name" value="DNA/RNA polymerases"/>
    <property type="match status" value="1"/>
</dbReference>
<dbReference type="InterPro" id="IPR000477">
    <property type="entry name" value="RT_dom"/>
</dbReference>
<dbReference type="InterPro" id="IPR051320">
    <property type="entry name" value="Viral_Replic_Matur_Polypro"/>
</dbReference>
<name>A0ABD0YAH4_9HEMI</name>
<dbReference type="GO" id="GO:0071897">
    <property type="term" value="P:DNA biosynthetic process"/>
    <property type="evidence" value="ECO:0007669"/>
    <property type="project" value="UniProtKB-ARBA"/>
</dbReference>
<sequence length="473" mass="53312">MVVATCAVLAAPDRRASRRRLPVWHYREIAQSQAEENRKGDRVVPCNCVATTVSGPTPLSGEIRLSLRELFGRDRTVVAHVMDWASSEYVAILRTDALKRVKGKIRTNGIRELITRANVRECFGEVFHREGEALSATGQVRHEIVIPDNRVVYVKPRRYHQFLTEIIGEEVKNLQGIIRNLGEGNMIRIPFGLKDAPSTFQRLMDEFLEGFNEDAIQIYMDVIIVFSRTEQGHGKHLEQLLQRFKEFGLKESDEKSPFFNPSVHFMVRMDELRHERSSTRPLRLLASPLAALADSPWLTEAIATHHPMTHQNPTTGKMPQKRMTVFDVAVGRPMSLRMFDRIHLHRIWFETVDLPSLVPLVQGRACVLQMSRAPARPALRPLPTLSSVLSSSGEIVAAEAEEVAVSSDPLVVLPDGPAFARLFSSPNFCPTSTPGNCFLLHRFLSGRLQRTRFRPVWGHVLATYQVIPSGGLP</sequence>
<organism evidence="2 3">
    <name type="scientific">Ranatra chinensis</name>
    <dbReference type="NCBI Taxonomy" id="642074"/>
    <lineage>
        <taxon>Eukaryota</taxon>
        <taxon>Metazoa</taxon>
        <taxon>Ecdysozoa</taxon>
        <taxon>Arthropoda</taxon>
        <taxon>Hexapoda</taxon>
        <taxon>Insecta</taxon>
        <taxon>Pterygota</taxon>
        <taxon>Neoptera</taxon>
        <taxon>Paraneoptera</taxon>
        <taxon>Hemiptera</taxon>
        <taxon>Heteroptera</taxon>
        <taxon>Panheteroptera</taxon>
        <taxon>Nepomorpha</taxon>
        <taxon>Nepidae</taxon>
        <taxon>Ranatrinae</taxon>
        <taxon>Ranatra</taxon>
    </lineage>
</organism>
<protein>
    <recommendedName>
        <fullName evidence="1">Reverse transcriptase domain-containing protein</fullName>
    </recommendedName>
</protein>
<evidence type="ECO:0000259" key="1">
    <source>
        <dbReference type="Pfam" id="PF00078"/>
    </source>
</evidence>
<feature type="domain" description="Reverse transcriptase" evidence="1">
    <location>
        <begin position="188"/>
        <end position="266"/>
    </location>
</feature>
<dbReference type="EMBL" id="JBFDAA010000010">
    <property type="protein sequence ID" value="KAL1124340.1"/>
    <property type="molecule type" value="Genomic_DNA"/>
</dbReference>
<gene>
    <name evidence="2" type="ORF">AAG570_000969</name>
</gene>
<dbReference type="AlphaFoldDB" id="A0ABD0YAH4"/>
<dbReference type="Pfam" id="PF00078">
    <property type="entry name" value="RVT_1"/>
    <property type="match status" value="1"/>
</dbReference>
<dbReference type="PANTHER" id="PTHR33064:SF37">
    <property type="entry name" value="RIBONUCLEASE H"/>
    <property type="match status" value="1"/>
</dbReference>